<dbReference type="AlphaFoldDB" id="A0A2V3IGR1"/>
<dbReference type="GO" id="GO:0005815">
    <property type="term" value="C:microtubule organizing center"/>
    <property type="evidence" value="ECO:0007669"/>
    <property type="project" value="TreeGrafter"/>
</dbReference>
<feature type="region of interest" description="Disordered" evidence="1">
    <location>
        <begin position="303"/>
        <end position="334"/>
    </location>
</feature>
<dbReference type="InterPro" id="IPR015943">
    <property type="entry name" value="WD40/YVTN_repeat-like_dom_sf"/>
</dbReference>
<dbReference type="GO" id="GO:1990811">
    <property type="term" value="C:MWP complex"/>
    <property type="evidence" value="ECO:0007669"/>
    <property type="project" value="TreeGrafter"/>
</dbReference>
<dbReference type="Proteomes" id="UP000247409">
    <property type="component" value="Unassembled WGS sequence"/>
</dbReference>
<dbReference type="EMBL" id="NBIV01000225">
    <property type="protein sequence ID" value="PXF41271.1"/>
    <property type="molecule type" value="Genomic_DNA"/>
</dbReference>
<dbReference type="InterPro" id="IPR052778">
    <property type="entry name" value="Centrosome-WD_assoc"/>
</dbReference>
<accession>A0A2V3IGR1</accession>
<keyword evidence="3" id="KW-1185">Reference proteome</keyword>
<dbReference type="PANTHER" id="PTHR16220">
    <property type="entry name" value="WD REPEAT PROTEIN 8-RELATED"/>
    <property type="match status" value="1"/>
</dbReference>
<name>A0A2V3IGR1_9FLOR</name>
<dbReference type="SUPFAM" id="SSF50998">
    <property type="entry name" value="Quinoprotein alcohol dehydrogenase-like"/>
    <property type="match status" value="1"/>
</dbReference>
<sequence length="506" mass="55128">MEYSAPTPVSKGLSIPSPRSPLLACANGNVLEIHHLHTGLLQHNITTAASITHLVWGNSNLHGELIAAASSPANCVVIVAASSGTVLCDILDTPLQIASLSFSPAPQPILLLLHQHALALHFFCPFRAVCLATLPFPSVRRALVHSFSPCGRFVAIACRKAANDVLCIIACKTAHVLRCIRLHDSVGIAHIASVTWLQNNAAILVSGSPTDSVNSIALLSLSGQLLYSGHPHSPAAAKHLESPLGIRSMAFNNSHSLVAIAAFDGVLRLVNIHRWTLVKGFGHLSPDVSDNHPPIVYRERTKTIQPGSENSSRLSNTSRIPRARRQTQAPPPKAVKKELRSSYFEILPNDRQVEITKRVRTFNENSRTHCGISMVQFSPQGRYIATRTDNAANVVFIWDVVHLCLAALLILEQDVKSFKWSRTVLPDCESDAHEESQLAVVCGGDCVYLWKAGGAAAMNISDHIRWQRRFGARKIEWLYDNSALVITDGVSAKAFVTVFIKSTDKQ</sequence>
<dbReference type="OrthoDB" id="308690at2759"/>
<feature type="compositionally biased region" description="Polar residues" evidence="1">
    <location>
        <begin position="303"/>
        <end position="318"/>
    </location>
</feature>
<gene>
    <name evidence="2" type="ORF">BWQ96_09031</name>
</gene>
<organism evidence="2 3">
    <name type="scientific">Gracilariopsis chorda</name>
    <dbReference type="NCBI Taxonomy" id="448386"/>
    <lineage>
        <taxon>Eukaryota</taxon>
        <taxon>Rhodophyta</taxon>
        <taxon>Florideophyceae</taxon>
        <taxon>Rhodymeniophycidae</taxon>
        <taxon>Gracilariales</taxon>
        <taxon>Gracilariaceae</taxon>
        <taxon>Gracilariopsis</taxon>
    </lineage>
</organism>
<dbReference type="Gene3D" id="2.130.10.10">
    <property type="entry name" value="YVTN repeat-like/Quinoprotein amine dehydrogenase"/>
    <property type="match status" value="1"/>
</dbReference>
<reference evidence="2 3" key="1">
    <citation type="journal article" date="2018" name="Mol. Biol. Evol.">
        <title>Analysis of the draft genome of the red seaweed Gracilariopsis chorda provides insights into genome size evolution in Rhodophyta.</title>
        <authorList>
            <person name="Lee J."/>
            <person name="Yang E.C."/>
            <person name="Graf L."/>
            <person name="Yang J.H."/>
            <person name="Qiu H."/>
            <person name="Zel Zion U."/>
            <person name="Chan C.X."/>
            <person name="Stephens T.G."/>
            <person name="Weber A.P.M."/>
            <person name="Boo G.H."/>
            <person name="Boo S.M."/>
            <person name="Kim K.M."/>
            <person name="Shin Y."/>
            <person name="Jung M."/>
            <person name="Lee S.J."/>
            <person name="Yim H.S."/>
            <person name="Lee J.H."/>
            <person name="Bhattacharya D."/>
            <person name="Yoon H.S."/>
        </authorList>
    </citation>
    <scope>NUCLEOTIDE SEQUENCE [LARGE SCALE GENOMIC DNA]</scope>
    <source>
        <strain evidence="2 3">SKKU-2015</strain>
        <tissue evidence="2">Whole body</tissue>
    </source>
</reference>
<dbReference type="PANTHER" id="PTHR16220:SF0">
    <property type="entry name" value="WD REPEAT-CONTAINING PROTEIN WRAP73"/>
    <property type="match status" value="1"/>
</dbReference>
<evidence type="ECO:0000313" key="2">
    <source>
        <dbReference type="EMBL" id="PXF41271.1"/>
    </source>
</evidence>
<dbReference type="InterPro" id="IPR011047">
    <property type="entry name" value="Quinoprotein_ADH-like_sf"/>
</dbReference>
<evidence type="ECO:0000256" key="1">
    <source>
        <dbReference type="SAM" id="MobiDB-lite"/>
    </source>
</evidence>
<evidence type="ECO:0000313" key="3">
    <source>
        <dbReference type="Proteomes" id="UP000247409"/>
    </source>
</evidence>
<comment type="caution">
    <text evidence="2">The sequence shown here is derived from an EMBL/GenBank/DDBJ whole genome shotgun (WGS) entry which is preliminary data.</text>
</comment>
<protein>
    <submittedName>
        <fullName evidence="2">WD repeat-containing protein WRAP73</fullName>
    </submittedName>
</protein>
<proteinExistence type="predicted"/>